<dbReference type="PROSITE" id="PS51192">
    <property type="entry name" value="HELICASE_ATP_BIND_1"/>
    <property type="match status" value="1"/>
</dbReference>
<keyword evidence="10" id="KW-1185">Reference proteome</keyword>
<dbReference type="Proteomes" id="UP001194468">
    <property type="component" value="Unassembled WGS sequence"/>
</dbReference>
<dbReference type="InterPro" id="IPR001650">
    <property type="entry name" value="Helicase_C-like"/>
</dbReference>
<accession>A0AAD4BI71</accession>
<evidence type="ECO:0000313" key="9">
    <source>
        <dbReference type="EMBL" id="KAF8431211.1"/>
    </source>
</evidence>
<evidence type="ECO:0000256" key="3">
    <source>
        <dbReference type="ARBA" id="ARBA00022840"/>
    </source>
</evidence>
<evidence type="ECO:0000256" key="2">
    <source>
        <dbReference type="ARBA" id="ARBA00022801"/>
    </source>
</evidence>
<feature type="region of interest" description="Disordered" evidence="4">
    <location>
        <begin position="962"/>
        <end position="990"/>
    </location>
</feature>
<keyword evidence="2" id="KW-0378">Hydrolase</keyword>
<dbReference type="PROSITE" id="PS51194">
    <property type="entry name" value="HELICASE_CTER"/>
    <property type="match status" value="1"/>
</dbReference>
<evidence type="ECO:0000259" key="8">
    <source>
        <dbReference type="PROSITE" id="PS51194"/>
    </source>
</evidence>
<feature type="region of interest" description="Disordered" evidence="4">
    <location>
        <begin position="1026"/>
        <end position="1056"/>
    </location>
</feature>
<proteinExistence type="predicted"/>
<feature type="region of interest" description="Disordered" evidence="4">
    <location>
        <begin position="850"/>
        <end position="897"/>
    </location>
</feature>
<dbReference type="InterPro" id="IPR050628">
    <property type="entry name" value="SNF2_RAD54_helicase_TF"/>
</dbReference>
<dbReference type="PANTHER" id="PTHR45626">
    <property type="entry name" value="TRANSCRIPTION TERMINATION FACTOR 2-RELATED"/>
    <property type="match status" value="1"/>
</dbReference>
<dbReference type="Pfam" id="PF00271">
    <property type="entry name" value="Helicase_C"/>
    <property type="match status" value="1"/>
</dbReference>
<evidence type="ECO:0000313" key="10">
    <source>
        <dbReference type="Proteomes" id="UP001194468"/>
    </source>
</evidence>
<dbReference type="GO" id="GO:0008094">
    <property type="term" value="F:ATP-dependent activity, acting on DNA"/>
    <property type="evidence" value="ECO:0007669"/>
    <property type="project" value="TreeGrafter"/>
</dbReference>
<keyword evidence="5" id="KW-0472">Membrane</keyword>
<feature type="chain" id="PRO_5041995584" evidence="6">
    <location>
        <begin position="23"/>
        <end position="1101"/>
    </location>
</feature>
<dbReference type="GO" id="GO:0016787">
    <property type="term" value="F:hydrolase activity"/>
    <property type="evidence" value="ECO:0007669"/>
    <property type="project" value="UniProtKB-KW"/>
</dbReference>
<dbReference type="SUPFAM" id="SSF52540">
    <property type="entry name" value="P-loop containing nucleoside triphosphate hydrolases"/>
    <property type="match status" value="2"/>
</dbReference>
<organism evidence="9 10">
    <name type="scientific">Boletus edulis BED1</name>
    <dbReference type="NCBI Taxonomy" id="1328754"/>
    <lineage>
        <taxon>Eukaryota</taxon>
        <taxon>Fungi</taxon>
        <taxon>Dikarya</taxon>
        <taxon>Basidiomycota</taxon>
        <taxon>Agaricomycotina</taxon>
        <taxon>Agaricomycetes</taxon>
        <taxon>Agaricomycetidae</taxon>
        <taxon>Boletales</taxon>
        <taxon>Boletineae</taxon>
        <taxon>Boletaceae</taxon>
        <taxon>Boletoideae</taxon>
        <taxon>Boletus</taxon>
    </lineage>
</organism>
<dbReference type="GO" id="GO:0006281">
    <property type="term" value="P:DNA repair"/>
    <property type="evidence" value="ECO:0007669"/>
    <property type="project" value="TreeGrafter"/>
</dbReference>
<dbReference type="GO" id="GO:0005524">
    <property type="term" value="F:ATP binding"/>
    <property type="evidence" value="ECO:0007669"/>
    <property type="project" value="UniProtKB-KW"/>
</dbReference>
<feature type="compositionally biased region" description="Polar residues" evidence="4">
    <location>
        <begin position="238"/>
        <end position="248"/>
    </location>
</feature>
<name>A0AAD4BI71_BOLED</name>
<reference evidence="9" key="1">
    <citation type="submission" date="2019-10" db="EMBL/GenBank/DDBJ databases">
        <authorList>
            <consortium name="DOE Joint Genome Institute"/>
            <person name="Kuo A."/>
            <person name="Miyauchi S."/>
            <person name="Kiss E."/>
            <person name="Drula E."/>
            <person name="Kohler A."/>
            <person name="Sanchez-Garcia M."/>
            <person name="Andreopoulos B."/>
            <person name="Barry K.W."/>
            <person name="Bonito G."/>
            <person name="Buee M."/>
            <person name="Carver A."/>
            <person name="Chen C."/>
            <person name="Cichocki N."/>
            <person name="Clum A."/>
            <person name="Culley D."/>
            <person name="Crous P.W."/>
            <person name="Fauchery L."/>
            <person name="Girlanda M."/>
            <person name="Hayes R."/>
            <person name="Keri Z."/>
            <person name="LaButti K."/>
            <person name="Lipzen A."/>
            <person name="Lombard V."/>
            <person name="Magnuson J."/>
            <person name="Maillard F."/>
            <person name="Morin E."/>
            <person name="Murat C."/>
            <person name="Nolan M."/>
            <person name="Ohm R."/>
            <person name="Pangilinan J."/>
            <person name="Pereira M."/>
            <person name="Perotto S."/>
            <person name="Peter M."/>
            <person name="Riley R."/>
            <person name="Sitrit Y."/>
            <person name="Stielow B."/>
            <person name="Szollosi G."/>
            <person name="Zifcakova L."/>
            <person name="Stursova M."/>
            <person name="Spatafora J.W."/>
            <person name="Tedersoo L."/>
            <person name="Vaario L.-M."/>
            <person name="Yamada A."/>
            <person name="Yan M."/>
            <person name="Wang P."/>
            <person name="Xu J."/>
            <person name="Bruns T."/>
            <person name="Baldrian P."/>
            <person name="Vilgalys R."/>
            <person name="Henrissat B."/>
            <person name="Grigoriev I.V."/>
            <person name="Hibbett D."/>
            <person name="Nagy L.G."/>
            <person name="Martin F.M."/>
        </authorList>
    </citation>
    <scope>NUCLEOTIDE SEQUENCE</scope>
    <source>
        <strain evidence="9">BED1</strain>
    </source>
</reference>
<feature type="transmembrane region" description="Helical" evidence="5">
    <location>
        <begin position="763"/>
        <end position="785"/>
    </location>
</feature>
<dbReference type="InterPro" id="IPR049730">
    <property type="entry name" value="SNF2/RAD54-like_C"/>
</dbReference>
<sequence>MAMKMQTVILIALLDCPEDIFADESQVEFWHLTEALFEQRNPVLSDTERESINALISAVQHSQGGKAKQRVIEGEQHPAGYAALVKWHAAYKFNLEIYRRVQKALEDEELSPHDLIWSRKNKLDDFPPRSDADGALDAIACAVFGENCLANARVVGEFKDAVSAMIHHEWERQRKKYLRAVKTLVNKKLIAQSAFAVDGDDKFPKEEEMDGGVQEMMSGLEDILQTAIKTSRKLPASKSVTSEEAVTDSSEHRPFTISPPQSHQYPERRGRRWVAHIKGITAAAVGNIEEIWATYVQLFELKPACSQQLQRLCAWDGDNSKQFFSDNPDMKPLRLLWHQLVGVASIIDKIFVTKPVQIGPPGILVADAVGVGKTALTMGTLAFIIDAFYVQEAIAGRRVGGKLLHTSDTDISRAEIFIERVPCFVGRTTIDDLPDVVVVRNSLIRQWTTELRHGDIREGLRLVIDEAHEFRNASANWYVVLELTRAARLPLLLTATPLFTSPQDLCKLGRLLCVPQFCGKDGDKRENAFMKKLRCARRGITRVDKAVSAEKALATMVGRDEMRTQISIRGGYGGRVIRRTVESTRYDGKMINDSLPPYKMVVVKLALTERELTIIRKVLDGFSSGSALETVEDGEALNSKFYLEGRTKAAFPFHESPSYPVVATRVEYSILPCIVNADDNSNLNCPSVPLWTPLEADESIRMPLLEKGSRKILIYHEFAMMAPLILSILRIYGVDAVAINGTQTIEERDRSVVAFQNDEKCRVLLLSNVGAVGLNLTAATVVILFDQCWSRMLVNQIIGRAWRLGQTERVIVYNLVCDQTVDCLMTDYAQGKGCMLEQFLSTAHGRDMKRLLGSGGPPIEEFPPEGAGADSNFDTESEQASGGTKKKRNLKSHKDLSQRNDATVGECRTFSVVTVIRRCNRQIQTAERKALNREKEFGTFNSTKSSAGAVHWSPRMVRAAKPLDRPRESAIQGSSGPTVGGNQATETAETTAVETSMPLNAQGELATPSHKSPKSTVGEYIKVIETTDAETARPPDGEDWPGSPSLKSPESVIGESHAHPVDKSLYEQRALTIGDLVIEHGNQKSMLNIRIIATVGSRHYG</sequence>
<feature type="region of interest" description="Disordered" evidence="4">
    <location>
        <begin position="234"/>
        <end position="268"/>
    </location>
</feature>
<feature type="signal peptide" evidence="6">
    <location>
        <begin position="1"/>
        <end position="22"/>
    </location>
</feature>
<dbReference type="InterPro" id="IPR014001">
    <property type="entry name" value="Helicase_ATP-bd"/>
</dbReference>
<keyword evidence="3" id="KW-0067">ATP-binding</keyword>
<dbReference type="CDD" id="cd18793">
    <property type="entry name" value="SF2_C_SNF"/>
    <property type="match status" value="1"/>
</dbReference>
<keyword evidence="1" id="KW-0547">Nucleotide-binding</keyword>
<dbReference type="Gene3D" id="3.40.50.300">
    <property type="entry name" value="P-loop containing nucleotide triphosphate hydrolases"/>
    <property type="match status" value="2"/>
</dbReference>
<dbReference type="EMBL" id="WHUW01000052">
    <property type="protein sequence ID" value="KAF8431211.1"/>
    <property type="molecule type" value="Genomic_DNA"/>
</dbReference>
<evidence type="ECO:0000256" key="5">
    <source>
        <dbReference type="SAM" id="Phobius"/>
    </source>
</evidence>
<feature type="compositionally biased region" description="Polar residues" evidence="4">
    <location>
        <begin position="971"/>
        <end position="983"/>
    </location>
</feature>
<protein>
    <submittedName>
        <fullName evidence="9">Uncharacterized protein</fullName>
    </submittedName>
</protein>
<dbReference type="InterPro" id="IPR027417">
    <property type="entry name" value="P-loop_NTPase"/>
</dbReference>
<feature type="domain" description="Helicase ATP-binding" evidence="7">
    <location>
        <begin position="354"/>
        <end position="515"/>
    </location>
</feature>
<evidence type="ECO:0000256" key="4">
    <source>
        <dbReference type="SAM" id="MobiDB-lite"/>
    </source>
</evidence>
<feature type="compositionally biased region" description="Polar residues" evidence="4">
    <location>
        <begin position="872"/>
        <end position="882"/>
    </location>
</feature>
<evidence type="ECO:0000256" key="6">
    <source>
        <dbReference type="SAM" id="SignalP"/>
    </source>
</evidence>
<keyword evidence="5" id="KW-0812">Transmembrane</keyword>
<dbReference type="AlphaFoldDB" id="A0AAD4BI71"/>
<keyword evidence="6" id="KW-0732">Signal</keyword>
<reference evidence="9" key="2">
    <citation type="journal article" date="2020" name="Nat. Commun.">
        <title>Large-scale genome sequencing of mycorrhizal fungi provides insights into the early evolution of symbiotic traits.</title>
        <authorList>
            <person name="Miyauchi S."/>
            <person name="Kiss E."/>
            <person name="Kuo A."/>
            <person name="Drula E."/>
            <person name="Kohler A."/>
            <person name="Sanchez-Garcia M."/>
            <person name="Morin E."/>
            <person name="Andreopoulos B."/>
            <person name="Barry K.W."/>
            <person name="Bonito G."/>
            <person name="Buee M."/>
            <person name="Carver A."/>
            <person name="Chen C."/>
            <person name="Cichocki N."/>
            <person name="Clum A."/>
            <person name="Culley D."/>
            <person name="Crous P.W."/>
            <person name="Fauchery L."/>
            <person name="Girlanda M."/>
            <person name="Hayes R.D."/>
            <person name="Keri Z."/>
            <person name="LaButti K."/>
            <person name="Lipzen A."/>
            <person name="Lombard V."/>
            <person name="Magnuson J."/>
            <person name="Maillard F."/>
            <person name="Murat C."/>
            <person name="Nolan M."/>
            <person name="Ohm R.A."/>
            <person name="Pangilinan J."/>
            <person name="Pereira M.F."/>
            <person name="Perotto S."/>
            <person name="Peter M."/>
            <person name="Pfister S."/>
            <person name="Riley R."/>
            <person name="Sitrit Y."/>
            <person name="Stielow J.B."/>
            <person name="Szollosi G."/>
            <person name="Zifcakova L."/>
            <person name="Stursova M."/>
            <person name="Spatafora J.W."/>
            <person name="Tedersoo L."/>
            <person name="Vaario L.M."/>
            <person name="Yamada A."/>
            <person name="Yan M."/>
            <person name="Wang P."/>
            <person name="Xu J."/>
            <person name="Bruns T."/>
            <person name="Baldrian P."/>
            <person name="Vilgalys R."/>
            <person name="Dunand C."/>
            <person name="Henrissat B."/>
            <person name="Grigoriev I.V."/>
            <person name="Hibbett D."/>
            <person name="Nagy L.G."/>
            <person name="Martin F.M."/>
        </authorList>
    </citation>
    <scope>NUCLEOTIDE SEQUENCE</scope>
    <source>
        <strain evidence="9">BED1</strain>
    </source>
</reference>
<evidence type="ECO:0000259" key="7">
    <source>
        <dbReference type="PROSITE" id="PS51192"/>
    </source>
</evidence>
<evidence type="ECO:0000256" key="1">
    <source>
        <dbReference type="ARBA" id="ARBA00022741"/>
    </source>
</evidence>
<keyword evidence="5" id="KW-1133">Transmembrane helix</keyword>
<feature type="domain" description="Helicase C-terminal" evidence="8">
    <location>
        <begin position="699"/>
        <end position="856"/>
    </location>
</feature>
<gene>
    <name evidence="9" type="ORF">L210DRAFT_934667</name>
</gene>
<dbReference type="SMART" id="SM00490">
    <property type="entry name" value="HELICc"/>
    <property type="match status" value="1"/>
</dbReference>
<comment type="caution">
    <text evidence="9">The sequence shown here is derived from an EMBL/GenBank/DDBJ whole genome shotgun (WGS) entry which is preliminary data.</text>
</comment>
<dbReference type="GO" id="GO:0005634">
    <property type="term" value="C:nucleus"/>
    <property type="evidence" value="ECO:0007669"/>
    <property type="project" value="TreeGrafter"/>
</dbReference>